<evidence type="ECO:0000256" key="4">
    <source>
        <dbReference type="SAM" id="MobiDB-lite"/>
    </source>
</evidence>
<evidence type="ECO:0000256" key="2">
    <source>
        <dbReference type="ARBA" id="ARBA00022553"/>
    </source>
</evidence>
<dbReference type="EMBL" id="JAAWWB010000011">
    <property type="protein sequence ID" value="KAG6772915.1"/>
    <property type="molecule type" value="Genomic_DNA"/>
</dbReference>
<keyword evidence="2" id="KW-0597">Phosphoprotein</keyword>
<keyword evidence="7" id="KW-1185">Reference proteome</keyword>
<feature type="region of interest" description="Disordered" evidence="4">
    <location>
        <begin position="40"/>
        <end position="69"/>
    </location>
</feature>
<reference evidence="6" key="1">
    <citation type="journal article" date="2020" name="bioRxiv">
        <title>Hybrid origin of Populus tomentosa Carr. identified through genome sequencing and phylogenomic analysis.</title>
        <authorList>
            <person name="An X."/>
            <person name="Gao K."/>
            <person name="Chen Z."/>
            <person name="Li J."/>
            <person name="Yang X."/>
            <person name="Yang X."/>
            <person name="Zhou J."/>
            <person name="Guo T."/>
            <person name="Zhao T."/>
            <person name="Huang S."/>
            <person name="Miao D."/>
            <person name="Khan W.U."/>
            <person name="Rao P."/>
            <person name="Ye M."/>
            <person name="Lei B."/>
            <person name="Liao W."/>
            <person name="Wang J."/>
            <person name="Ji L."/>
            <person name="Li Y."/>
            <person name="Guo B."/>
            <person name="Mustafa N.S."/>
            <person name="Li S."/>
            <person name="Yun Q."/>
            <person name="Keller S.R."/>
            <person name="Mao J."/>
            <person name="Zhang R."/>
            <person name="Strauss S.H."/>
        </authorList>
    </citation>
    <scope>NUCLEOTIDE SEQUENCE</scope>
    <source>
        <strain evidence="6">GM15</strain>
        <tissue evidence="6">Leaf</tissue>
    </source>
</reference>
<dbReference type="Proteomes" id="UP000886885">
    <property type="component" value="Chromosome 6A"/>
</dbReference>
<dbReference type="PANTHER" id="PTHR33402">
    <property type="entry name" value="VQ MOTIF-CONTAINING PROTEIN 11-LIKE"/>
    <property type="match status" value="1"/>
</dbReference>
<accession>A0A8X8A1R8</accession>
<evidence type="ECO:0000259" key="5">
    <source>
        <dbReference type="Pfam" id="PF05678"/>
    </source>
</evidence>
<feature type="region of interest" description="Disordered" evidence="4">
    <location>
        <begin position="252"/>
        <end position="282"/>
    </location>
</feature>
<dbReference type="PANTHER" id="PTHR33402:SF3">
    <property type="entry name" value="VQ DOMAIN-CONTAINING PROTEIN"/>
    <property type="match status" value="1"/>
</dbReference>
<evidence type="ECO:0000313" key="7">
    <source>
        <dbReference type="Proteomes" id="UP000886885"/>
    </source>
</evidence>
<dbReference type="InterPro" id="IPR039611">
    <property type="entry name" value="VQ_4/11/13/19/31/33"/>
</dbReference>
<dbReference type="InterPro" id="IPR008889">
    <property type="entry name" value="VQ"/>
</dbReference>
<dbReference type="OrthoDB" id="1918952at2759"/>
<evidence type="ECO:0000256" key="3">
    <source>
        <dbReference type="ARBA" id="ARBA00023242"/>
    </source>
</evidence>
<feature type="domain" description="VQ" evidence="5">
    <location>
        <begin position="15"/>
        <end position="40"/>
    </location>
</feature>
<comment type="caution">
    <text evidence="6">The sequence shown here is derived from an EMBL/GenBank/DDBJ whole genome shotgun (WGS) entry which is preliminary data.</text>
</comment>
<organism evidence="6 7">
    <name type="scientific">Populus tomentosa</name>
    <name type="common">Chinese white poplar</name>
    <dbReference type="NCBI Taxonomy" id="118781"/>
    <lineage>
        <taxon>Eukaryota</taxon>
        <taxon>Viridiplantae</taxon>
        <taxon>Streptophyta</taxon>
        <taxon>Embryophyta</taxon>
        <taxon>Tracheophyta</taxon>
        <taxon>Spermatophyta</taxon>
        <taxon>Magnoliopsida</taxon>
        <taxon>eudicotyledons</taxon>
        <taxon>Gunneridae</taxon>
        <taxon>Pentapetalae</taxon>
        <taxon>rosids</taxon>
        <taxon>fabids</taxon>
        <taxon>Malpighiales</taxon>
        <taxon>Salicaceae</taxon>
        <taxon>Saliceae</taxon>
        <taxon>Populus</taxon>
    </lineage>
</organism>
<protein>
    <recommendedName>
        <fullName evidence="5">VQ domain-containing protein</fullName>
    </recommendedName>
</protein>
<comment type="subcellular location">
    <subcellularLocation>
        <location evidence="1">Nucleus</location>
    </subcellularLocation>
</comment>
<dbReference type="GO" id="GO:0005634">
    <property type="term" value="C:nucleus"/>
    <property type="evidence" value="ECO:0007669"/>
    <property type="project" value="UniProtKB-SubCell"/>
</dbReference>
<evidence type="ECO:0000256" key="1">
    <source>
        <dbReference type="ARBA" id="ARBA00004123"/>
    </source>
</evidence>
<gene>
    <name evidence="6" type="ORF">POTOM_024345</name>
</gene>
<evidence type="ECO:0000313" key="6">
    <source>
        <dbReference type="EMBL" id="KAG6772915.1"/>
    </source>
</evidence>
<proteinExistence type="predicted"/>
<sequence length="387" mass="42372">MNTSTSSSSSSSPLTSPTTFVQADINTFRDLVQKLTGLASDTQRLPVTRALSSSKPSRNPVDLTGPRRSPFKLQERRHTLRKLEIKLGLTSLSNSSSSPTRQTHRLDSPVTPLCSGFLFFPSPGTESPSSPAVLEEEKAIAEKGFYFHPSPLNTPRGSEPPELLTLFPLSSPSQTLFYKVSLCSLYNISSDPISPSAPLPMKIERHNHIMNTHTSSSSSSSPLTSPTTFVQADINTFRDLVQKLTGLASDTQRLPVRRPLSSSKPSRNPVDFTGPRRSPFKLQERRHTLRKLEIELGLISLSNSSSSSTRQTHRLDSPVTPLCSEFLFFPSPGTESPSSPAVSEEEKAIAEKGFYFHPSPLNTPRGSEPPELLALFPLISSSQSNQD</sequence>
<feature type="domain" description="VQ" evidence="5">
    <location>
        <begin position="224"/>
        <end position="249"/>
    </location>
</feature>
<name>A0A8X8A1R8_POPTO</name>
<keyword evidence="3" id="KW-0539">Nucleus</keyword>
<feature type="compositionally biased region" description="Polar residues" evidence="4">
    <location>
        <begin position="40"/>
        <end position="57"/>
    </location>
</feature>
<dbReference type="AlphaFoldDB" id="A0A8X8A1R8"/>
<dbReference type="Pfam" id="PF05678">
    <property type="entry name" value="VQ"/>
    <property type="match status" value="2"/>
</dbReference>